<gene>
    <name evidence="2" type="ORF">EAUS1353_LOCUS1043</name>
</gene>
<feature type="compositionally biased region" description="Pro residues" evidence="1">
    <location>
        <begin position="373"/>
        <end position="384"/>
    </location>
</feature>
<proteinExistence type="predicted"/>
<feature type="compositionally biased region" description="Polar residues" evidence="1">
    <location>
        <begin position="355"/>
        <end position="365"/>
    </location>
</feature>
<feature type="compositionally biased region" description="Pro residues" evidence="1">
    <location>
        <begin position="308"/>
        <end position="322"/>
    </location>
</feature>
<feature type="compositionally biased region" description="Pro residues" evidence="1">
    <location>
        <begin position="335"/>
        <end position="353"/>
    </location>
</feature>
<protein>
    <submittedName>
        <fullName evidence="2">Uncharacterized protein</fullName>
    </submittedName>
</protein>
<reference evidence="2" key="1">
    <citation type="submission" date="2021-01" db="EMBL/GenBank/DDBJ databases">
        <authorList>
            <person name="Corre E."/>
            <person name="Pelletier E."/>
            <person name="Niang G."/>
            <person name="Scheremetjew M."/>
            <person name="Finn R."/>
            <person name="Kale V."/>
            <person name="Holt S."/>
            <person name="Cochrane G."/>
            <person name="Meng A."/>
            <person name="Brown T."/>
            <person name="Cohen L."/>
        </authorList>
    </citation>
    <scope>NUCLEOTIDE SEQUENCE</scope>
    <source>
        <strain evidence="2">CCMP3124</strain>
    </source>
</reference>
<evidence type="ECO:0000313" key="2">
    <source>
        <dbReference type="EMBL" id="CAD9239307.1"/>
    </source>
</evidence>
<feature type="region of interest" description="Disordered" evidence="1">
    <location>
        <begin position="293"/>
        <end position="384"/>
    </location>
</feature>
<dbReference type="PRINTS" id="PR01217">
    <property type="entry name" value="PRICHEXTENSN"/>
</dbReference>
<feature type="compositionally biased region" description="Low complexity" evidence="1">
    <location>
        <begin position="296"/>
        <end position="307"/>
    </location>
</feature>
<evidence type="ECO:0000256" key="1">
    <source>
        <dbReference type="SAM" id="MobiDB-lite"/>
    </source>
</evidence>
<feature type="compositionally biased region" description="Low complexity" evidence="1">
    <location>
        <begin position="323"/>
        <end position="334"/>
    </location>
</feature>
<accession>A0A7S1XIJ0</accession>
<name>A0A7S1XIJ0_9RHOD</name>
<organism evidence="2">
    <name type="scientific">Erythrolobus australicus</name>
    <dbReference type="NCBI Taxonomy" id="1077150"/>
    <lineage>
        <taxon>Eukaryota</taxon>
        <taxon>Rhodophyta</taxon>
        <taxon>Bangiophyceae</taxon>
        <taxon>Porphyridiales</taxon>
        <taxon>Porphyridiaceae</taxon>
        <taxon>Erythrolobus</taxon>
    </lineage>
</organism>
<dbReference type="AlphaFoldDB" id="A0A7S1XIJ0"/>
<sequence>MSYLHIKLETMISLRFNRASGTLAIVLLLAICTLAATGKGAVLDLNKIARDAAKSAVAKRIAARQDQETFHAVCETSVAQSSYQKPFVTFIASANCSETGEEPFSQTVEVPVDITGIPVTDTCTAEMYLKSVNCGASARLDVTVISRGQQMPSVTFDDLHAWSYCNLQGEVSCGNSYLLDNTEVEPVNEAFLQKVRFEAEFNAGSMKSAFAMVYYGSQNINVLFTQVKAKAGLADLARYIRTSALNGATRQTGGGSPLILQLMQGSIGGLSFVSAFVPGGNIQSQMNQAIQNAGVQQATPLPTASPTALPPAATPSPSPVPTQAPIDPVTTATPSPIPTTAPTSPPTPTPNVNPQPSAQPENSALPTQTQTPMPSPTSTPTPTPAPVCVDASWVAANHAGFEVHSTPITADVLCYKSLPCATSGHVVALDGKLMTMAELCAIEDCSASTMPVNGVQHRRALLMPCDGAVCMTTLDARSNTVWKRAENAVVYRMLQAGHAGLAEQLTRIQLAASARV</sequence>
<dbReference type="EMBL" id="HBGI01001610">
    <property type="protein sequence ID" value="CAD9239307.1"/>
    <property type="molecule type" value="Transcribed_RNA"/>
</dbReference>